<dbReference type="GO" id="GO:0043750">
    <property type="term" value="F:phosphatidylinositol alpha-mannosyltransferase activity"/>
    <property type="evidence" value="ECO:0007669"/>
    <property type="project" value="UniProtKB-EC"/>
</dbReference>
<dbReference type="CDD" id="cd03801">
    <property type="entry name" value="GT4_PimA-like"/>
    <property type="match status" value="1"/>
</dbReference>
<feature type="domain" description="Glycosyltransferase subfamily 4-like N-terminal" evidence="2">
    <location>
        <begin position="15"/>
        <end position="171"/>
    </location>
</feature>
<keyword evidence="3" id="KW-0328">Glycosyltransferase</keyword>
<dbReference type="Proteomes" id="UP000254343">
    <property type="component" value="Unassembled WGS sequence"/>
</dbReference>
<name>A0A380WAC6_AFIFE</name>
<reference evidence="3 4" key="1">
    <citation type="submission" date="2018-06" db="EMBL/GenBank/DDBJ databases">
        <authorList>
            <consortium name="Pathogen Informatics"/>
            <person name="Doyle S."/>
        </authorList>
    </citation>
    <scope>NUCLEOTIDE SEQUENCE [LARGE SCALE GENOMIC DNA]</scope>
    <source>
        <strain evidence="3 4">NCTC12722</strain>
    </source>
</reference>
<dbReference type="InterPro" id="IPR028098">
    <property type="entry name" value="Glyco_trans_4-like_N"/>
</dbReference>
<evidence type="ECO:0000259" key="2">
    <source>
        <dbReference type="Pfam" id="PF13439"/>
    </source>
</evidence>
<dbReference type="Pfam" id="PF00534">
    <property type="entry name" value="Glycos_transf_1"/>
    <property type="match status" value="1"/>
</dbReference>
<gene>
    <name evidence="3" type="primary">pimB</name>
    <name evidence="3" type="ORF">NCTC12722_02272</name>
</gene>
<keyword evidence="3" id="KW-0808">Transferase</keyword>
<dbReference type="InterPro" id="IPR050194">
    <property type="entry name" value="Glycosyltransferase_grp1"/>
</dbReference>
<dbReference type="PANTHER" id="PTHR45947">
    <property type="entry name" value="SULFOQUINOVOSYL TRANSFERASE SQD2"/>
    <property type="match status" value="1"/>
</dbReference>
<organism evidence="3 4">
    <name type="scientific">Afipia felis</name>
    <name type="common">Cat scratch disease bacillus</name>
    <dbReference type="NCBI Taxonomy" id="1035"/>
    <lineage>
        <taxon>Bacteria</taxon>
        <taxon>Pseudomonadati</taxon>
        <taxon>Pseudomonadota</taxon>
        <taxon>Alphaproteobacteria</taxon>
        <taxon>Hyphomicrobiales</taxon>
        <taxon>Nitrobacteraceae</taxon>
        <taxon>Afipia</taxon>
    </lineage>
</organism>
<dbReference type="EC" id="2.4.1.345" evidence="3"/>
<proteinExistence type="predicted"/>
<dbReference type="PANTHER" id="PTHR45947:SF3">
    <property type="entry name" value="SULFOQUINOVOSYL TRANSFERASE SQD2"/>
    <property type="match status" value="1"/>
</dbReference>
<dbReference type="InterPro" id="IPR001296">
    <property type="entry name" value="Glyco_trans_1"/>
</dbReference>
<dbReference type="Gene3D" id="3.40.50.2000">
    <property type="entry name" value="Glycogen Phosphorylase B"/>
    <property type="match status" value="2"/>
</dbReference>
<protein>
    <submittedName>
        <fullName evidence="3">GDP-mannose-dependent alpha-(1-6)-phosphatidylinositol monomannoside mannosyltransferase</fullName>
        <ecNumber evidence="3">2.4.1.345</ecNumber>
    </submittedName>
</protein>
<feature type="domain" description="Glycosyl transferase family 1" evidence="1">
    <location>
        <begin position="184"/>
        <end position="356"/>
    </location>
</feature>
<dbReference type="OrthoDB" id="5443996at2"/>
<evidence type="ECO:0000313" key="3">
    <source>
        <dbReference type="EMBL" id="SUU85067.1"/>
    </source>
</evidence>
<dbReference type="Pfam" id="PF13439">
    <property type="entry name" value="Glyco_transf_4"/>
    <property type="match status" value="1"/>
</dbReference>
<dbReference type="AlphaFoldDB" id="A0A380WAC6"/>
<dbReference type="EMBL" id="UIGB01000001">
    <property type="protein sequence ID" value="SUU85067.1"/>
    <property type="molecule type" value="Genomic_DNA"/>
</dbReference>
<dbReference type="SUPFAM" id="SSF53756">
    <property type="entry name" value="UDP-Glycosyltransferase/glycogen phosphorylase"/>
    <property type="match status" value="1"/>
</dbReference>
<evidence type="ECO:0000259" key="1">
    <source>
        <dbReference type="Pfam" id="PF00534"/>
    </source>
</evidence>
<accession>A0A380WAC6</accession>
<dbReference type="RefSeq" id="WP_002715892.1">
    <property type="nucleotide sequence ID" value="NZ_UFSI01000001.1"/>
</dbReference>
<evidence type="ECO:0000313" key="4">
    <source>
        <dbReference type="Proteomes" id="UP000254343"/>
    </source>
</evidence>
<sequence>MKILLLTSEFTPANGGIGTYARGVATAAWELGAEVTVVAPDYGNSTDDRDFPFKVSRFRGGLHSMRDLPAKIRLVRGETAKAYYDIVHAADWPFFIPVAMSRHQINGRMMMTVHGTEINETQTPLKRLAIRGAGVFGPRMEIVANSSFTRDLFCDRFPISQEQINAVPLGVSDFWFGPRTRRSRARWQYGIESTRIAMVTVARITRRKGHHLTLAALERLPETIRESITWLVVGPPGESDYVQEFREMVEQSSCDVRLLGALQDEEIRDLYSGADFFCLTGVPDSSGRVEGFGLVYLEAAACGLPSVASAIGGVPDAVMNGTTGLLTEAAPDAVADAISQMVVNADRRITLANAAKVHAHEMSWRRCAGDTYGMPHTSPSHPVPGTGQIRLVPMFEGATDIRHPAVH</sequence>